<name>A0A1L7WH49_9HELO</name>
<feature type="region of interest" description="Disordered" evidence="1">
    <location>
        <begin position="270"/>
        <end position="368"/>
    </location>
</feature>
<feature type="compositionally biased region" description="Pro residues" evidence="1">
    <location>
        <begin position="153"/>
        <end position="162"/>
    </location>
</feature>
<feature type="compositionally biased region" description="Basic and acidic residues" evidence="1">
    <location>
        <begin position="352"/>
        <end position="367"/>
    </location>
</feature>
<feature type="compositionally biased region" description="Polar residues" evidence="1">
    <location>
        <begin position="128"/>
        <end position="152"/>
    </location>
</feature>
<feature type="compositionally biased region" description="Polar residues" evidence="1">
    <location>
        <begin position="333"/>
        <end position="345"/>
    </location>
</feature>
<sequence length="744" mass="81916">MPGIQKFEPGQHVKRPWSQSIARRDVEFRSLEGGPVGRVRKYSEKEMDQAHLNVSRKVVAVQRAEADGAQKRARTAWRPEEARKKYRGDYAQDNDLKDSVNSSAGACIIVGQREISAMELRKYLDTEPNPSHTDQPSMKSSPTVPKQDYNPTPSYPKAPPNSPQIENSHPQPCGNMKGSLSNQEATFKVPEVLSTLEEPGEGREECRNGVTTSTEEVSANTTQPLPPQSSIVTHQELPVDTCPPPAQPQTDNISGAASSALRRLPITDLLNDTSRAEDVKPPQPTTMKITSSAQPVTDTGLGKLQGEVPPGCQPHIKRSSTSRRTLSKIASHPETSSRGQASGASEMTLVRASDRKSASGPRSDRMPLEGSAVAQKLAVVGKILIPKSAPDSIVMLSIDPLLSQNAPDFFRFYSQTAGAGEAPVLCFGLPDVAWQRHQIQNISRGDFDAFHALKRTIWYCFCTFLTRGPGSAIFRVTVTAPARQEADDTVTISRPTAGRNECSRASTPLARPMCHNPAASHAELVHSLPSASQASLSNTKTSSCQRVVPIGFQPTLRSRDAGPPTQREHSTTGFPAVPTRNSTRKTLRDRLPSLQIAPAPQHHHPLVLPPAVAYRQDKPVSETSSVRQIVVRIQENEHCRFSRPYSKHVLLSEVTTVDFFAWFARCTGYDNPSGPPELKFTWKDALPKPEYTRIKRGDEKHFQFMKAEIEPLLERAKALMPELIEFTILVTVPRWAVERPGDEL</sequence>
<feature type="region of interest" description="Disordered" evidence="1">
    <location>
        <begin position="193"/>
        <end position="229"/>
    </location>
</feature>
<dbReference type="Proteomes" id="UP000184330">
    <property type="component" value="Unassembled WGS sequence"/>
</dbReference>
<feature type="region of interest" description="Disordered" evidence="1">
    <location>
        <begin position="554"/>
        <end position="583"/>
    </location>
</feature>
<dbReference type="AlphaFoldDB" id="A0A1L7WH49"/>
<evidence type="ECO:0000313" key="2">
    <source>
        <dbReference type="EMBL" id="CZR52083.1"/>
    </source>
</evidence>
<feature type="compositionally biased region" description="Polar residues" evidence="1">
    <location>
        <begin position="209"/>
        <end position="229"/>
    </location>
</feature>
<keyword evidence="3" id="KW-1185">Reference proteome</keyword>
<evidence type="ECO:0000256" key="1">
    <source>
        <dbReference type="SAM" id="MobiDB-lite"/>
    </source>
</evidence>
<accession>A0A1L7WH49</accession>
<organism evidence="2 3">
    <name type="scientific">Phialocephala subalpina</name>
    <dbReference type="NCBI Taxonomy" id="576137"/>
    <lineage>
        <taxon>Eukaryota</taxon>
        <taxon>Fungi</taxon>
        <taxon>Dikarya</taxon>
        <taxon>Ascomycota</taxon>
        <taxon>Pezizomycotina</taxon>
        <taxon>Leotiomycetes</taxon>
        <taxon>Helotiales</taxon>
        <taxon>Mollisiaceae</taxon>
        <taxon>Phialocephala</taxon>
        <taxon>Phialocephala fortinii species complex</taxon>
    </lineage>
</organism>
<evidence type="ECO:0000313" key="3">
    <source>
        <dbReference type="Proteomes" id="UP000184330"/>
    </source>
</evidence>
<dbReference type="OrthoDB" id="3488830at2759"/>
<feature type="compositionally biased region" description="Polar residues" evidence="1">
    <location>
        <begin position="285"/>
        <end position="297"/>
    </location>
</feature>
<dbReference type="EMBL" id="FJOG01000002">
    <property type="protein sequence ID" value="CZR52083.1"/>
    <property type="molecule type" value="Genomic_DNA"/>
</dbReference>
<gene>
    <name evidence="2" type="ORF">PAC_01960</name>
</gene>
<feature type="region of interest" description="Disordered" evidence="1">
    <location>
        <begin position="125"/>
        <end position="180"/>
    </location>
</feature>
<protein>
    <submittedName>
        <fullName evidence="2">Uncharacterized protein</fullName>
    </submittedName>
</protein>
<reference evidence="2 3" key="1">
    <citation type="submission" date="2016-03" db="EMBL/GenBank/DDBJ databases">
        <authorList>
            <person name="Ploux O."/>
        </authorList>
    </citation>
    <scope>NUCLEOTIDE SEQUENCE [LARGE SCALE GENOMIC DNA]</scope>
    <source>
        <strain evidence="2 3">UAMH 11012</strain>
    </source>
</reference>
<proteinExistence type="predicted"/>